<comment type="caution">
    <text evidence="2">The sequence shown here is derived from an EMBL/GenBank/DDBJ whole genome shotgun (WGS) entry which is preliminary data.</text>
</comment>
<proteinExistence type="predicted"/>
<dbReference type="AlphaFoldDB" id="A0A9Q0S630"/>
<evidence type="ECO:0000313" key="3">
    <source>
        <dbReference type="Proteomes" id="UP001151699"/>
    </source>
</evidence>
<keyword evidence="3" id="KW-1185">Reference proteome</keyword>
<dbReference type="Proteomes" id="UP001151699">
    <property type="component" value="Chromosome A"/>
</dbReference>
<gene>
    <name evidence="2" type="ORF">Bhyg_01752</name>
    <name evidence="1" type="ORF">Bhyg_17860</name>
</gene>
<accession>A0A9Q0S630</accession>
<sequence length="266" mass="30470">MSTVETRSGNKRRKKFVKRAYNQSIATIRILWPLVKKLRGGTNDFLHIVLKTLTANRSLSSVYRIKQLVRGFSLQKKPTSWNALSLTLNPETNWFASCRSSDLEIIGPIMGYFLRTKAEHFCHVLSPSWSSTDNFDGMDNILNICDEAIAPFVIELAVSERSAKQLEKFVHISSGVLSTVKIDWSEGKQFSKTIKIHEIRHDYHKWAWTCLKKGEVGPICDNELTTFSSCRADMMQPLLLNPFRPKECLVKKTQSGRVVKARKFFQ</sequence>
<evidence type="ECO:0000313" key="1">
    <source>
        <dbReference type="EMBL" id="KAJ6633969.1"/>
    </source>
</evidence>
<reference evidence="2" key="1">
    <citation type="submission" date="2022-07" db="EMBL/GenBank/DDBJ databases">
        <authorList>
            <person name="Trinca V."/>
            <person name="Uliana J.V.C."/>
            <person name="Torres T.T."/>
            <person name="Ward R.J."/>
            <person name="Monesi N."/>
        </authorList>
    </citation>
    <scope>NUCLEOTIDE SEQUENCE</scope>
    <source>
        <strain evidence="2">HSMRA1968</strain>
        <tissue evidence="2">Whole embryos</tissue>
    </source>
</reference>
<dbReference type="EMBL" id="WJQU01000001">
    <property type="protein sequence ID" value="KAJ6646539.1"/>
    <property type="molecule type" value="Genomic_DNA"/>
</dbReference>
<organism evidence="2 3">
    <name type="scientific">Pseudolycoriella hygida</name>
    <dbReference type="NCBI Taxonomy" id="35572"/>
    <lineage>
        <taxon>Eukaryota</taxon>
        <taxon>Metazoa</taxon>
        <taxon>Ecdysozoa</taxon>
        <taxon>Arthropoda</taxon>
        <taxon>Hexapoda</taxon>
        <taxon>Insecta</taxon>
        <taxon>Pterygota</taxon>
        <taxon>Neoptera</taxon>
        <taxon>Endopterygota</taxon>
        <taxon>Diptera</taxon>
        <taxon>Nematocera</taxon>
        <taxon>Sciaroidea</taxon>
        <taxon>Sciaridae</taxon>
        <taxon>Pseudolycoriella</taxon>
    </lineage>
</organism>
<protein>
    <submittedName>
        <fullName evidence="2">Uncharacterized protein</fullName>
    </submittedName>
</protein>
<name>A0A9Q0S630_9DIPT</name>
<dbReference type="EMBL" id="WJQU01001330">
    <property type="protein sequence ID" value="KAJ6633969.1"/>
    <property type="molecule type" value="Genomic_DNA"/>
</dbReference>
<evidence type="ECO:0000313" key="2">
    <source>
        <dbReference type="EMBL" id="KAJ6646539.1"/>
    </source>
</evidence>